<dbReference type="Pfam" id="PF10604">
    <property type="entry name" value="Polyketide_cyc2"/>
    <property type="match status" value="1"/>
</dbReference>
<dbReference type="Proteomes" id="UP000467327">
    <property type="component" value="Chromosome"/>
</dbReference>
<evidence type="ECO:0000313" key="1">
    <source>
        <dbReference type="EMBL" id="BBX08077.1"/>
    </source>
</evidence>
<sequence length="151" mass="17108">MEGSVTVHMAAPADKIWNVIADITRTGEFSPEVFESEWLDGATGPALGAKFRGHVRRNEIGPVYWTTCRVTACEPGREFGFAVLAGDKALNNWHYRLDTRGDGTDVTESFWMPKSALIRVFEVFGGFLRVRRNERDMRTTLERIKKVVEND</sequence>
<gene>
    <name evidence="1" type="ORF">MAIC_28800</name>
</gene>
<evidence type="ECO:0000313" key="2">
    <source>
        <dbReference type="Proteomes" id="UP000467327"/>
    </source>
</evidence>
<proteinExistence type="predicted"/>
<protein>
    <submittedName>
        <fullName evidence="1">Cyclase</fullName>
    </submittedName>
</protein>
<keyword evidence="2" id="KW-1185">Reference proteome</keyword>
<dbReference type="EMBL" id="AP022561">
    <property type="protein sequence ID" value="BBX08077.1"/>
    <property type="molecule type" value="Genomic_DNA"/>
</dbReference>
<dbReference type="InterPro" id="IPR019587">
    <property type="entry name" value="Polyketide_cyclase/dehydratase"/>
</dbReference>
<dbReference type="KEGG" id="maic:MAIC_28800"/>
<dbReference type="InterPro" id="IPR023393">
    <property type="entry name" value="START-like_dom_sf"/>
</dbReference>
<name>A0AAD1HMG9_9MYCO</name>
<dbReference type="Gene3D" id="3.30.530.20">
    <property type="match status" value="1"/>
</dbReference>
<organism evidence="1 2">
    <name type="scientific">Mycolicibacterium aichiense</name>
    <dbReference type="NCBI Taxonomy" id="1799"/>
    <lineage>
        <taxon>Bacteria</taxon>
        <taxon>Bacillati</taxon>
        <taxon>Actinomycetota</taxon>
        <taxon>Actinomycetes</taxon>
        <taxon>Mycobacteriales</taxon>
        <taxon>Mycobacteriaceae</taxon>
        <taxon>Mycolicibacterium</taxon>
    </lineage>
</organism>
<dbReference type="SUPFAM" id="SSF55961">
    <property type="entry name" value="Bet v1-like"/>
    <property type="match status" value="1"/>
</dbReference>
<accession>A0AAD1HMG9</accession>
<reference evidence="1 2" key="1">
    <citation type="journal article" date="2019" name="Emerg. Microbes Infect.">
        <title>Comprehensive subspecies identification of 175 nontuberculous mycobacteria species based on 7547 genomic profiles.</title>
        <authorList>
            <person name="Matsumoto Y."/>
            <person name="Kinjo T."/>
            <person name="Motooka D."/>
            <person name="Nabeya D."/>
            <person name="Jung N."/>
            <person name="Uechi K."/>
            <person name="Horii T."/>
            <person name="Iida T."/>
            <person name="Fujita J."/>
            <person name="Nakamura S."/>
        </authorList>
    </citation>
    <scope>NUCLEOTIDE SEQUENCE [LARGE SCALE GENOMIC DNA]</scope>
    <source>
        <strain evidence="1 2">JCM 6376</strain>
    </source>
</reference>
<dbReference type="RefSeq" id="WP_115320154.1">
    <property type="nucleotide sequence ID" value="NZ_AP022561.1"/>
</dbReference>
<dbReference type="AlphaFoldDB" id="A0AAD1HMG9"/>
<dbReference type="CDD" id="cd07812">
    <property type="entry name" value="SRPBCC"/>
    <property type="match status" value="1"/>
</dbReference>